<keyword evidence="2" id="KW-0805">Transcription regulation</keyword>
<dbReference type="Gene3D" id="1.10.10.10">
    <property type="entry name" value="Winged helix-like DNA-binding domain superfamily/Winged helix DNA-binding domain"/>
    <property type="match status" value="1"/>
</dbReference>
<dbReference type="AlphaFoldDB" id="A0A1I4H2Y0"/>
<dbReference type="SUPFAM" id="SSF46785">
    <property type="entry name" value="Winged helix' DNA-binding domain"/>
    <property type="match status" value="1"/>
</dbReference>
<keyword evidence="3 6" id="KW-0238">DNA-binding</keyword>
<dbReference type="InterPro" id="IPR000847">
    <property type="entry name" value="LysR_HTH_N"/>
</dbReference>
<evidence type="ECO:0000313" key="6">
    <source>
        <dbReference type="EMBL" id="SFL36638.1"/>
    </source>
</evidence>
<dbReference type="Proteomes" id="UP000199006">
    <property type="component" value="Unassembled WGS sequence"/>
</dbReference>
<dbReference type="PANTHER" id="PTHR30419:SF8">
    <property type="entry name" value="NITROGEN ASSIMILATION TRANSCRIPTIONAL ACTIVATOR-RELATED"/>
    <property type="match status" value="1"/>
</dbReference>
<dbReference type="InterPro" id="IPR036388">
    <property type="entry name" value="WH-like_DNA-bd_sf"/>
</dbReference>
<dbReference type="SUPFAM" id="SSF53850">
    <property type="entry name" value="Periplasmic binding protein-like II"/>
    <property type="match status" value="1"/>
</dbReference>
<dbReference type="STRING" id="29563.SAMN02983006_00968"/>
<accession>A0A1I4H2Y0</accession>
<evidence type="ECO:0000259" key="5">
    <source>
        <dbReference type="PROSITE" id="PS50931"/>
    </source>
</evidence>
<dbReference type="OrthoDB" id="9803714at2"/>
<dbReference type="FunFam" id="1.10.10.10:FF:000001">
    <property type="entry name" value="LysR family transcriptional regulator"/>
    <property type="match status" value="1"/>
</dbReference>
<dbReference type="PRINTS" id="PR00039">
    <property type="entry name" value="HTHLYSR"/>
</dbReference>
<dbReference type="Gene3D" id="3.40.190.290">
    <property type="match status" value="1"/>
</dbReference>
<keyword evidence="4" id="KW-0804">Transcription</keyword>
<keyword evidence="7" id="KW-1185">Reference proteome</keyword>
<proteinExistence type="inferred from homology"/>
<dbReference type="RefSeq" id="WP_089860533.1">
    <property type="nucleotide sequence ID" value="NZ_FOTI01000009.1"/>
</dbReference>
<dbReference type="InterPro" id="IPR036390">
    <property type="entry name" value="WH_DNA-bd_sf"/>
</dbReference>
<dbReference type="PANTHER" id="PTHR30419">
    <property type="entry name" value="HTH-TYPE TRANSCRIPTIONAL REGULATOR YBHD"/>
    <property type="match status" value="1"/>
</dbReference>
<evidence type="ECO:0000256" key="4">
    <source>
        <dbReference type="ARBA" id="ARBA00023163"/>
    </source>
</evidence>
<evidence type="ECO:0000256" key="1">
    <source>
        <dbReference type="ARBA" id="ARBA00009437"/>
    </source>
</evidence>
<dbReference type="InterPro" id="IPR050950">
    <property type="entry name" value="HTH-type_LysR_regulators"/>
</dbReference>
<evidence type="ECO:0000313" key="7">
    <source>
        <dbReference type="Proteomes" id="UP000199006"/>
    </source>
</evidence>
<dbReference type="GO" id="GO:0005829">
    <property type="term" value="C:cytosol"/>
    <property type="evidence" value="ECO:0007669"/>
    <property type="project" value="TreeGrafter"/>
</dbReference>
<reference evidence="6 7" key="1">
    <citation type="submission" date="2016-10" db="EMBL/GenBank/DDBJ databases">
        <authorList>
            <person name="de Groot N.N."/>
        </authorList>
    </citation>
    <scope>NUCLEOTIDE SEQUENCE [LARGE SCALE GENOMIC DNA]</scope>
    <source>
        <strain evidence="6 7">ATCC 51327</strain>
    </source>
</reference>
<organism evidence="6 7">
    <name type="scientific">Halanaerobium salsuginis</name>
    <dbReference type="NCBI Taxonomy" id="29563"/>
    <lineage>
        <taxon>Bacteria</taxon>
        <taxon>Bacillati</taxon>
        <taxon>Bacillota</taxon>
        <taxon>Clostridia</taxon>
        <taxon>Halanaerobiales</taxon>
        <taxon>Halanaerobiaceae</taxon>
        <taxon>Halanaerobium</taxon>
    </lineage>
</organism>
<dbReference type="EMBL" id="FOTI01000009">
    <property type="protein sequence ID" value="SFL36638.1"/>
    <property type="molecule type" value="Genomic_DNA"/>
</dbReference>
<feature type="domain" description="HTH lysR-type" evidence="5">
    <location>
        <begin position="1"/>
        <end position="58"/>
    </location>
</feature>
<sequence>MHIESLKYFQQIAKIKSISKVANRSHISQPALSQQIQKLEDSLGKQLFIRSNRGVKLTNSGEVVLKYADNIIRIYNKMLSDLEEQENREIKIEGEYTIATYCLPCAILNMKFKFPNHKYNLIAAASDQIEQDVLSDICEVGFTTNSVSEKALISENVINEKVVLISPAAFNLPDKIELSEVLDYKFIILKEDCIIKEKFKDALADLGFNFNQINIIARLDSTEAVKTLVRKGYGVAFVPYNSVRDDLDLHELKVSRIKDYSLDYDIYMISKKAELLTDEVKDFINNFKKLGKHICY</sequence>
<dbReference type="PROSITE" id="PS50931">
    <property type="entry name" value="HTH_LYSR"/>
    <property type="match status" value="1"/>
</dbReference>
<gene>
    <name evidence="6" type="ORF">SAMN02983006_00968</name>
</gene>
<dbReference type="GO" id="GO:0003677">
    <property type="term" value="F:DNA binding"/>
    <property type="evidence" value="ECO:0007669"/>
    <property type="project" value="UniProtKB-KW"/>
</dbReference>
<dbReference type="Pfam" id="PF03466">
    <property type="entry name" value="LysR_substrate"/>
    <property type="match status" value="1"/>
</dbReference>
<evidence type="ECO:0000256" key="3">
    <source>
        <dbReference type="ARBA" id="ARBA00023125"/>
    </source>
</evidence>
<name>A0A1I4H2Y0_9FIRM</name>
<evidence type="ECO:0000256" key="2">
    <source>
        <dbReference type="ARBA" id="ARBA00023015"/>
    </source>
</evidence>
<dbReference type="InterPro" id="IPR005119">
    <property type="entry name" value="LysR_subst-bd"/>
</dbReference>
<dbReference type="Pfam" id="PF00126">
    <property type="entry name" value="HTH_1"/>
    <property type="match status" value="1"/>
</dbReference>
<dbReference type="GO" id="GO:0003700">
    <property type="term" value="F:DNA-binding transcription factor activity"/>
    <property type="evidence" value="ECO:0007669"/>
    <property type="project" value="InterPro"/>
</dbReference>
<comment type="similarity">
    <text evidence="1">Belongs to the LysR transcriptional regulatory family.</text>
</comment>
<protein>
    <submittedName>
        <fullName evidence="6">DNA-binding transcriptional regulator, LysR family</fullName>
    </submittedName>
</protein>